<dbReference type="Gene3D" id="2.60.120.10">
    <property type="entry name" value="Jelly Rolls"/>
    <property type="match status" value="2"/>
</dbReference>
<evidence type="ECO:0000256" key="1">
    <source>
        <dbReference type="ARBA" id="ARBA00008416"/>
    </source>
</evidence>
<dbReference type="Proteomes" id="UP000197535">
    <property type="component" value="Unassembled WGS sequence"/>
</dbReference>
<feature type="domain" description="Pirin N-terminal" evidence="3">
    <location>
        <begin position="17"/>
        <end position="121"/>
    </location>
</feature>
<sequence length="247" mass="26812">MASLDIRRGADRGTLKLDWLYARFSFSFGDYHDPDRNGFGPLVALNEDVIQPGTGFAMHQHRDMEIFIIPLSGAIEHRDSLGSHAYVYPGDVQKMTAGSGIWHSQMNASMTEEDHHLQVWVRPRTRGATPAVDQRRFDRGQRTGRWQALVTPDGRGGSLTVDQDVSILAGILLPGHVLEMAVPASSSAYLHVVQGSIRVETARSMPLALEGGDALAMTMSGQLQLSTTSPDAEVLAFVFPSASIAGS</sequence>
<comment type="similarity">
    <text evidence="1 2">Belongs to the pirin family.</text>
</comment>
<dbReference type="PANTHER" id="PTHR43212:SF3">
    <property type="entry name" value="QUERCETIN 2,3-DIOXYGENASE"/>
    <property type="match status" value="1"/>
</dbReference>
<dbReference type="PANTHER" id="PTHR43212">
    <property type="entry name" value="QUERCETIN 2,3-DIOXYGENASE"/>
    <property type="match status" value="1"/>
</dbReference>
<dbReference type="InterPro" id="IPR012093">
    <property type="entry name" value="Pirin"/>
</dbReference>
<name>A0A254TI16_9BURK</name>
<keyword evidence="6" id="KW-1185">Reference proteome</keyword>
<dbReference type="AlphaFoldDB" id="A0A254TI16"/>
<dbReference type="InterPro" id="IPR003829">
    <property type="entry name" value="Pirin_N_dom"/>
</dbReference>
<protein>
    <recommendedName>
        <fullName evidence="7">Quercetin 2,3-dioxygenase</fullName>
    </recommendedName>
</protein>
<dbReference type="SUPFAM" id="SSF51182">
    <property type="entry name" value="RmlC-like cupins"/>
    <property type="match status" value="1"/>
</dbReference>
<gene>
    <name evidence="5" type="ORF">AYR66_17300</name>
</gene>
<dbReference type="InterPro" id="IPR011051">
    <property type="entry name" value="RmlC_Cupin_sf"/>
</dbReference>
<dbReference type="EMBL" id="LSTO01000001">
    <property type="protein sequence ID" value="OWW20962.1"/>
    <property type="molecule type" value="Genomic_DNA"/>
</dbReference>
<organism evidence="5 6">
    <name type="scientific">Noviherbaspirillum denitrificans</name>
    <dbReference type="NCBI Taxonomy" id="1968433"/>
    <lineage>
        <taxon>Bacteria</taxon>
        <taxon>Pseudomonadati</taxon>
        <taxon>Pseudomonadota</taxon>
        <taxon>Betaproteobacteria</taxon>
        <taxon>Burkholderiales</taxon>
        <taxon>Oxalobacteraceae</taxon>
        <taxon>Noviherbaspirillum</taxon>
    </lineage>
</organism>
<feature type="domain" description="Quercetin 2,3-dioxygenase C-terminal cupin" evidence="4">
    <location>
        <begin position="149"/>
        <end position="237"/>
    </location>
</feature>
<accession>A0A254TI16</accession>
<evidence type="ECO:0008006" key="7">
    <source>
        <dbReference type="Google" id="ProtNLM"/>
    </source>
</evidence>
<dbReference type="OrthoDB" id="321327at2"/>
<evidence type="ECO:0000313" key="5">
    <source>
        <dbReference type="EMBL" id="OWW20962.1"/>
    </source>
</evidence>
<evidence type="ECO:0000259" key="3">
    <source>
        <dbReference type="Pfam" id="PF02678"/>
    </source>
</evidence>
<dbReference type="RefSeq" id="WP_088707817.1">
    <property type="nucleotide sequence ID" value="NZ_LSTO01000001.1"/>
</dbReference>
<reference evidence="5 6" key="1">
    <citation type="submission" date="2016-02" db="EMBL/GenBank/DDBJ databases">
        <authorList>
            <person name="Wen L."/>
            <person name="He K."/>
            <person name="Yang H."/>
        </authorList>
    </citation>
    <scope>NUCLEOTIDE SEQUENCE [LARGE SCALE GENOMIC DNA]</scope>
    <source>
        <strain evidence="5 6">TSA40</strain>
    </source>
</reference>
<dbReference type="CDD" id="cd02910">
    <property type="entry name" value="cupin_Yhhw_N"/>
    <property type="match status" value="1"/>
</dbReference>
<dbReference type="Pfam" id="PF17954">
    <property type="entry name" value="Pirin_C_2"/>
    <property type="match status" value="1"/>
</dbReference>
<dbReference type="InterPro" id="IPR014710">
    <property type="entry name" value="RmlC-like_jellyroll"/>
</dbReference>
<comment type="caution">
    <text evidence="5">The sequence shown here is derived from an EMBL/GenBank/DDBJ whole genome shotgun (WGS) entry which is preliminary data.</text>
</comment>
<evidence type="ECO:0000259" key="4">
    <source>
        <dbReference type="Pfam" id="PF17954"/>
    </source>
</evidence>
<dbReference type="InterPro" id="IPR041602">
    <property type="entry name" value="Quercetinase_C"/>
</dbReference>
<evidence type="ECO:0000256" key="2">
    <source>
        <dbReference type="RuleBase" id="RU003457"/>
    </source>
</evidence>
<dbReference type="Pfam" id="PF02678">
    <property type="entry name" value="Pirin"/>
    <property type="match status" value="1"/>
</dbReference>
<evidence type="ECO:0000313" key="6">
    <source>
        <dbReference type="Proteomes" id="UP000197535"/>
    </source>
</evidence>
<proteinExistence type="inferred from homology"/>